<organism evidence="1 3">
    <name type="scientific">Archangium gephyra</name>
    <dbReference type="NCBI Taxonomy" id="48"/>
    <lineage>
        <taxon>Bacteria</taxon>
        <taxon>Pseudomonadati</taxon>
        <taxon>Myxococcota</taxon>
        <taxon>Myxococcia</taxon>
        <taxon>Myxococcales</taxon>
        <taxon>Cystobacterineae</taxon>
        <taxon>Archangiaceae</taxon>
        <taxon>Archangium</taxon>
    </lineage>
</organism>
<dbReference type="AlphaFoldDB" id="A0AAC8TJ47"/>
<dbReference type="EMBL" id="CP011509">
    <property type="protein sequence ID" value="AKJ07530.1"/>
    <property type="molecule type" value="Genomic_DNA"/>
</dbReference>
<dbReference type="KEGG" id="age:AA314_09156"/>
<reference evidence="1 3" key="1">
    <citation type="submission" date="2015-05" db="EMBL/GenBank/DDBJ databases">
        <title>Genome assembly of Archangium gephyra DSM 2261.</title>
        <authorList>
            <person name="Sharma G."/>
            <person name="Subramanian S."/>
        </authorList>
    </citation>
    <scope>NUCLEOTIDE SEQUENCE [LARGE SCALE GENOMIC DNA]</scope>
    <source>
        <strain evidence="1 3">DSM 2261</strain>
    </source>
</reference>
<evidence type="ECO:0000313" key="4">
    <source>
        <dbReference type="Proteomes" id="UP000256345"/>
    </source>
</evidence>
<sequence length="173" mass="18524">MLLEAGLGQGGALGKVRFENPRLRIYSPHDAKWLSKNRDFQPVVAYTGTLAVPSAGIGLDVTATSRWGVDELTLFGNVQGVSLAKLADLADLAGGDDLARFLPEELQKAGQALGKLALTYVSVSLGVGTNGLYVSSVSCIIGMPDCRWKIWGDHLAVRGLSCQFSIFLKKIKF</sequence>
<gene>
    <name evidence="1" type="ORF">AA314_09156</name>
    <name evidence="2" type="ORF">ATI61_12325</name>
</gene>
<name>A0AAC8TJ47_9BACT</name>
<dbReference type="EMBL" id="QUMU01000023">
    <property type="protein sequence ID" value="REG19075.1"/>
    <property type="molecule type" value="Genomic_DNA"/>
</dbReference>
<evidence type="ECO:0000313" key="1">
    <source>
        <dbReference type="EMBL" id="AKJ07530.1"/>
    </source>
</evidence>
<reference evidence="2 4" key="2">
    <citation type="submission" date="2018-08" db="EMBL/GenBank/DDBJ databases">
        <title>Genomic Encyclopedia of Archaeal and Bacterial Type Strains, Phase II (KMG-II): from individual species to whole genera.</title>
        <authorList>
            <person name="Goeker M."/>
        </authorList>
    </citation>
    <scope>NUCLEOTIDE SEQUENCE [LARGE SCALE GENOMIC DNA]</scope>
    <source>
        <strain evidence="2 4">DSM 2261</strain>
    </source>
</reference>
<keyword evidence="4" id="KW-1185">Reference proteome</keyword>
<proteinExistence type="predicted"/>
<evidence type="ECO:0000313" key="3">
    <source>
        <dbReference type="Proteomes" id="UP000035579"/>
    </source>
</evidence>
<dbReference type="Proteomes" id="UP000256345">
    <property type="component" value="Unassembled WGS sequence"/>
</dbReference>
<dbReference type="Proteomes" id="UP000035579">
    <property type="component" value="Chromosome"/>
</dbReference>
<evidence type="ECO:0000313" key="2">
    <source>
        <dbReference type="EMBL" id="REG19075.1"/>
    </source>
</evidence>
<protein>
    <submittedName>
        <fullName evidence="1">Uncharacterized protein</fullName>
    </submittedName>
</protein>
<accession>A0AAC8TJ47</accession>
<dbReference type="RefSeq" id="WP_047860528.1">
    <property type="nucleotide sequence ID" value="NZ_CP011509.1"/>
</dbReference>